<dbReference type="PANTHER" id="PTHR46847">
    <property type="entry name" value="D-ALLOSE-BINDING PERIPLASMIC PROTEIN-RELATED"/>
    <property type="match status" value="1"/>
</dbReference>
<feature type="transmembrane region" description="Helical" evidence="4">
    <location>
        <begin position="12"/>
        <end position="34"/>
    </location>
</feature>
<evidence type="ECO:0000259" key="5">
    <source>
        <dbReference type="Pfam" id="PF13407"/>
    </source>
</evidence>
<comment type="subcellular location">
    <subcellularLocation>
        <location evidence="1">Cell envelope</location>
    </subcellularLocation>
</comment>
<dbReference type="CDD" id="cd06303">
    <property type="entry name" value="PBP1_LuxPQ_Quorum_Sensing"/>
    <property type="match status" value="1"/>
</dbReference>
<keyword evidence="7" id="KW-1185">Reference proteome</keyword>
<comment type="similarity">
    <text evidence="2">Belongs to the bacterial solute-binding protein 2 family.</text>
</comment>
<reference evidence="7" key="1">
    <citation type="submission" date="2017-01" db="EMBL/GenBank/DDBJ databases">
        <authorList>
            <person name="Varghese N."/>
            <person name="Submissions S."/>
        </authorList>
    </citation>
    <scope>NUCLEOTIDE SEQUENCE [LARGE SCALE GENOMIC DNA]</scope>
    <source>
        <strain evidence="7">DSM 22306</strain>
    </source>
</reference>
<evidence type="ECO:0000313" key="7">
    <source>
        <dbReference type="Proteomes" id="UP000185999"/>
    </source>
</evidence>
<dbReference type="InterPro" id="IPR025997">
    <property type="entry name" value="SBP_2_dom"/>
</dbReference>
<dbReference type="SUPFAM" id="SSF53822">
    <property type="entry name" value="Periplasmic binding protein-like I"/>
    <property type="match status" value="1"/>
</dbReference>
<accession>A0A1N7M5V3</accession>
<dbReference type="GO" id="GO:0055085">
    <property type="term" value="P:transmembrane transport"/>
    <property type="evidence" value="ECO:0007669"/>
    <property type="project" value="UniProtKB-ARBA"/>
</dbReference>
<dbReference type="AlphaFoldDB" id="A0A1N7M5V3"/>
<evidence type="ECO:0000256" key="3">
    <source>
        <dbReference type="ARBA" id="ARBA00022729"/>
    </source>
</evidence>
<name>A0A1N7M5V3_9GAMM</name>
<dbReference type="EMBL" id="FTOE01000005">
    <property type="protein sequence ID" value="SIS81454.1"/>
    <property type="molecule type" value="Genomic_DNA"/>
</dbReference>
<protein>
    <submittedName>
        <fullName evidence="6">Monosaccharide ABC transporter substrate-binding protein, CUT2 family</fullName>
    </submittedName>
</protein>
<dbReference type="InterPro" id="IPR028082">
    <property type="entry name" value="Peripla_BP_I"/>
</dbReference>
<dbReference type="Gene3D" id="3.40.50.2300">
    <property type="match status" value="2"/>
</dbReference>
<gene>
    <name evidence="6" type="ORF">SAMN05421760_105194</name>
</gene>
<sequence length="361" mass="40918">MDMKPLKTVRVSLLRLLNSLFLGTLFFVTSYTWASRHAVDDEGFASLIDQVSLFSPVNQEKQVKIAIVYPGLQSSDYWQRSISALKGRLDDLGVKYVLDIRFSKPHIEQALQEEQIIEMLELAPDYLVYTIDSIRQQRMVEALLQRGKPKLIIQNLTRPIADWYDIQPLIYIGFDHVEGAQKLAKHFMKRFPENTQYGIIFWGEGVVSDQRGLTFEREIGNYHQLKTSYFAVDPLQAKRAVLAMLNDYPDLKYIYVCATGAALGAIDALQELGRSDVDINGWGGGQAELDAFQKGQLDVVLMRMNDQNGIAMAEAIRLDMQGWSIPNVYAGDFRLLTQGMETDIVEKLIKEAFVYSGDSAK</sequence>
<evidence type="ECO:0000256" key="1">
    <source>
        <dbReference type="ARBA" id="ARBA00004196"/>
    </source>
</evidence>
<dbReference type="RefSeq" id="WP_054340236.1">
    <property type="nucleotide sequence ID" value="NZ_FTOE01000005.1"/>
</dbReference>
<organism evidence="6 7">
    <name type="scientific">Neptunomonas antarctica</name>
    <dbReference type="NCBI Taxonomy" id="619304"/>
    <lineage>
        <taxon>Bacteria</taxon>
        <taxon>Pseudomonadati</taxon>
        <taxon>Pseudomonadota</taxon>
        <taxon>Gammaproteobacteria</taxon>
        <taxon>Oceanospirillales</taxon>
        <taxon>Oceanospirillaceae</taxon>
        <taxon>Neptunomonas</taxon>
    </lineage>
</organism>
<dbReference type="STRING" id="619304.SAMN05421760_105194"/>
<dbReference type="Proteomes" id="UP000185999">
    <property type="component" value="Unassembled WGS sequence"/>
</dbReference>
<dbReference type="PANTHER" id="PTHR46847:SF1">
    <property type="entry name" value="D-ALLOSE-BINDING PERIPLASMIC PROTEIN-RELATED"/>
    <property type="match status" value="1"/>
</dbReference>
<evidence type="ECO:0000256" key="2">
    <source>
        <dbReference type="ARBA" id="ARBA00007639"/>
    </source>
</evidence>
<keyword evidence="4" id="KW-1133">Transmembrane helix</keyword>
<keyword evidence="4" id="KW-0472">Membrane</keyword>
<keyword evidence="4" id="KW-0812">Transmembrane</keyword>
<keyword evidence="3" id="KW-0732">Signal</keyword>
<feature type="domain" description="Periplasmic binding protein" evidence="5">
    <location>
        <begin position="65"/>
        <end position="315"/>
    </location>
</feature>
<dbReference type="GO" id="GO:0030313">
    <property type="term" value="C:cell envelope"/>
    <property type="evidence" value="ECO:0007669"/>
    <property type="project" value="UniProtKB-SubCell"/>
</dbReference>
<evidence type="ECO:0000313" key="6">
    <source>
        <dbReference type="EMBL" id="SIS81454.1"/>
    </source>
</evidence>
<dbReference type="GO" id="GO:0030246">
    <property type="term" value="F:carbohydrate binding"/>
    <property type="evidence" value="ECO:0007669"/>
    <property type="project" value="UniProtKB-ARBA"/>
</dbReference>
<dbReference type="Pfam" id="PF13407">
    <property type="entry name" value="Peripla_BP_4"/>
    <property type="match status" value="1"/>
</dbReference>
<evidence type="ECO:0000256" key="4">
    <source>
        <dbReference type="SAM" id="Phobius"/>
    </source>
</evidence>
<proteinExistence type="inferred from homology"/>